<dbReference type="GO" id="GO:0031146">
    <property type="term" value="P:SCF-dependent proteasomal ubiquitin-dependent protein catabolic process"/>
    <property type="evidence" value="ECO:0007669"/>
    <property type="project" value="TreeGrafter"/>
</dbReference>
<accession>A0A6J1SHP8</accession>
<proteinExistence type="predicted"/>
<feature type="domain" description="F-box" evidence="1">
    <location>
        <begin position="45"/>
        <end position="92"/>
    </location>
</feature>
<evidence type="ECO:0000313" key="5">
    <source>
        <dbReference type="RefSeq" id="XP_026280519.1"/>
    </source>
</evidence>
<dbReference type="Gene3D" id="1.20.1280.50">
    <property type="match status" value="1"/>
</dbReference>
<evidence type="ECO:0000313" key="3">
    <source>
        <dbReference type="RefSeq" id="XP_026280517.1"/>
    </source>
</evidence>
<dbReference type="GeneID" id="113207955"/>
<sequence length="431" mass="50138">MKRTYICHIIQLKQAFLVINNFKKQRVMEPDHEDSLETSSDSGSSLSILELPPEVMYLIFSHCDVSHLFTSVQYVCSRWHELLQAVHVWKGRRLVFGRDMPCHQLMSYIRCAPSVDAISYTYTSCHRYVPCLIKNCFNLSWLKLHGDFFVPYGALKNLTNLKHLDLDLRWKFEKKHDHDPNLTGISSVSSLRTLIVRNFNYHERFVIDCISNCPNLQHIYMTKVETLEVYVDPEKMENERSENCLKTVYVFAAQNVGRELLNLVAKPQYRRLRNLVIKPNEYTDEDFTTTLFYDRFPEILTLDIGYSNLVTDKSMPLLVDCCPKLVNLCLSRCNIGDETVKLFLKKLPHLERLNLHGTMVTSDLLHHFPSSFPNLKALNFCACRFVHQYNVLPLLDALPNLMILDRRGDFLGGNRVSKIMWPFLPVRNALA</sequence>
<dbReference type="InterPro" id="IPR036047">
    <property type="entry name" value="F-box-like_dom_sf"/>
</dbReference>
<reference evidence="3 4" key="1">
    <citation type="submission" date="2025-04" db="UniProtKB">
        <authorList>
            <consortium name="RefSeq"/>
        </authorList>
    </citation>
    <scope>IDENTIFICATION</scope>
    <source>
        <tissue evidence="3 4">Whole organism</tissue>
    </source>
</reference>
<organism evidence="2 3">
    <name type="scientific">Frankliniella occidentalis</name>
    <name type="common">Western flower thrips</name>
    <name type="synonym">Euthrips occidentalis</name>
    <dbReference type="NCBI Taxonomy" id="133901"/>
    <lineage>
        <taxon>Eukaryota</taxon>
        <taxon>Metazoa</taxon>
        <taxon>Ecdysozoa</taxon>
        <taxon>Arthropoda</taxon>
        <taxon>Hexapoda</taxon>
        <taxon>Insecta</taxon>
        <taxon>Pterygota</taxon>
        <taxon>Neoptera</taxon>
        <taxon>Paraneoptera</taxon>
        <taxon>Thysanoptera</taxon>
        <taxon>Terebrantia</taxon>
        <taxon>Thripoidea</taxon>
        <taxon>Thripidae</taxon>
        <taxon>Frankliniella</taxon>
    </lineage>
</organism>
<dbReference type="PANTHER" id="PTHR13318">
    <property type="entry name" value="PARTNER OF PAIRED, ISOFORM B-RELATED"/>
    <property type="match status" value="1"/>
</dbReference>
<dbReference type="GO" id="GO:0019005">
    <property type="term" value="C:SCF ubiquitin ligase complex"/>
    <property type="evidence" value="ECO:0007669"/>
    <property type="project" value="TreeGrafter"/>
</dbReference>
<dbReference type="AlphaFoldDB" id="A0A6J1SHP8"/>
<dbReference type="Pfam" id="PF12937">
    <property type="entry name" value="F-box-like"/>
    <property type="match status" value="1"/>
</dbReference>
<dbReference type="PROSITE" id="PS50181">
    <property type="entry name" value="FBOX"/>
    <property type="match status" value="1"/>
</dbReference>
<dbReference type="KEGG" id="foc:113207955"/>
<dbReference type="RefSeq" id="XP_026280517.1">
    <property type="nucleotide sequence ID" value="XM_026424732.2"/>
</dbReference>
<dbReference type="OrthoDB" id="10257471at2759"/>
<dbReference type="RefSeq" id="XP_026280519.1">
    <property type="nucleotide sequence ID" value="XM_026424734.2"/>
</dbReference>
<dbReference type="InterPro" id="IPR001810">
    <property type="entry name" value="F-box_dom"/>
</dbReference>
<gene>
    <name evidence="3 4 5" type="primary">LOC113207955</name>
</gene>
<dbReference type="Gene3D" id="3.80.10.10">
    <property type="entry name" value="Ribonuclease Inhibitor"/>
    <property type="match status" value="3"/>
</dbReference>
<dbReference type="SUPFAM" id="SSF52047">
    <property type="entry name" value="RNI-like"/>
    <property type="match status" value="1"/>
</dbReference>
<evidence type="ECO:0000313" key="4">
    <source>
        <dbReference type="RefSeq" id="XP_026280518.1"/>
    </source>
</evidence>
<evidence type="ECO:0000313" key="2">
    <source>
        <dbReference type="Proteomes" id="UP000504606"/>
    </source>
</evidence>
<dbReference type="SUPFAM" id="SSF81383">
    <property type="entry name" value="F-box domain"/>
    <property type="match status" value="1"/>
</dbReference>
<keyword evidence="2" id="KW-1185">Reference proteome</keyword>
<dbReference type="RefSeq" id="XP_026280518.1">
    <property type="nucleotide sequence ID" value="XM_026424733.2"/>
</dbReference>
<protein>
    <submittedName>
        <fullName evidence="3 4">Uncharacterized protein LOC113207955</fullName>
    </submittedName>
</protein>
<evidence type="ECO:0000259" key="1">
    <source>
        <dbReference type="PROSITE" id="PS50181"/>
    </source>
</evidence>
<name>A0A6J1SHP8_FRAOC</name>
<dbReference type="Proteomes" id="UP000504606">
    <property type="component" value="Unplaced"/>
</dbReference>
<dbReference type="InterPro" id="IPR032675">
    <property type="entry name" value="LRR_dom_sf"/>
</dbReference>
<dbReference type="PANTHER" id="PTHR13318:SF190">
    <property type="entry name" value="PARTNER OF PAIRED, ISOFORM B"/>
    <property type="match status" value="1"/>
</dbReference>